<dbReference type="AlphaFoldDB" id="A0A2P2PN35"/>
<organism evidence="1">
    <name type="scientific">Rhizophora mucronata</name>
    <name type="common">Asiatic mangrove</name>
    <dbReference type="NCBI Taxonomy" id="61149"/>
    <lineage>
        <taxon>Eukaryota</taxon>
        <taxon>Viridiplantae</taxon>
        <taxon>Streptophyta</taxon>
        <taxon>Embryophyta</taxon>
        <taxon>Tracheophyta</taxon>
        <taxon>Spermatophyta</taxon>
        <taxon>Magnoliopsida</taxon>
        <taxon>eudicotyledons</taxon>
        <taxon>Gunneridae</taxon>
        <taxon>Pentapetalae</taxon>
        <taxon>rosids</taxon>
        <taxon>fabids</taxon>
        <taxon>Malpighiales</taxon>
        <taxon>Rhizophoraceae</taxon>
        <taxon>Rhizophora</taxon>
    </lineage>
</organism>
<proteinExistence type="predicted"/>
<name>A0A2P2PN35_RHIMU</name>
<protein>
    <submittedName>
        <fullName evidence="1">Uncharacterized protein</fullName>
    </submittedName>
</protein>
<accession>A0A2P2PN35</accession>
<dbReference type="EMBL" id="GGEC01075658">
    <property type="protein sequence ID" value="MBX56142.1"/>
    <property type="molecule type" value="Transcribed_RNA"/>
</dbReference>
<evidence type="ECO:0000313" key="1">
    <source>
        <dbReference type="EMBL" id="MBX56142.1"/>
    </source>
</evidence>
<sequence>MNQNPSTIKESSLFRSACQLLPWRTGRTKFFSKITVKQHLAMGLQIIWLHLRIQAYSRNNSNSFLNQCQRAVQLRGEFHLQISSTTPVQKSQRIRDTIPSKHGLGDLRGNYQIYVGSHEKIQQRMPLGRKQRRMLYLCIDTSMRWKGPSWRPSGLQKK</sequence>
<reference evidence="1" key="1">
    <citation type="submission" date="2018-02" db="EMBL/GenBank/DDBJ databases">
        <title>Rhizophora mucronata_Transcriptome.</title>
        <authorList>
            <person name="Meera S.P."/>
            <person name="Sreeshan A."/>
            <person name="Augustine A."/>
        </authorList>
    </citation>
    <scope>NUCLEOTIDE SEQUENCE</scope>
    <source>
        <tissue evidence="1">Leaf</tissue>
    </source>
</reference>